<keyword evidence="12" id="KW-0496">Mitochondrion</keyword>
<evidence type="ECO:0000256" key="8">
    <source>
        <dbReference type="ARBA" id="ARBA00031028"/>
    </source>
</evidence>
<feature type="transmembrane region" description="Helical" evidence="10">
    <location>
        <begin position="341"/>
        <end position="362"/>
    </location>
</feature>
<evidence type="ECO:0000256" key="7">
    <source>
        <dbReference type="ARBA" id="ARBA00023136"/>
    </source>
</evidence>
<gene>
    <name evidence="12" type="primary">nad2</name>
</gene>
<comment type="catalytic activity">
    <reaction evidence="9">
        <text>a ubiquinone + NADH + 5 H(+)(in) = a ubiquinol + NAD(+) + 4 H(+)(out)</text>
        <dbReference type="Rhea" id="RHEA:29091"/>
        <dbReference type="Rhea" id="RHEA-COMP:9565"/>
        <dbReference type="Rhea" id="RHEA-COMP:9566"/>
        <dbReference type="ChEBI" id="CHEBI:15378"/>
        <dbReference type="ChEBI" id="CHEBI:16389"/>
        <dbReference type="ChEBI" id="CHEBI:17976"/>
        <dbReference type="ChEBI" id="CHEBI:57540"/>
        <dbReference type="ChEBI" id="CHEBI:57945"/>
        <dbReference type="EC" id="7.1.1.2"/>
    </reaction>
</comment>
<evidence type="ECO:0000313" key="12">
    <source>
        <dbReference type="EMBL" id="ADO51040.1"/>
    </source>
</evidence>
<feature type="transmembrane region" description="Helical" evidence="10">
    <location>
        <begin position="424"/>
        <end position="443"/>
    </location>
</feature>
<feature type="transmembrane region" description="Helical" evidence="10">
    <location>
        <begin position="275"/>
        <end position="293"/>
    </location>
</feature>
<dbReference type="RefSeq" id="YP_003935016.1">
    <property type="nucleotide sequence ID" value="NC_014612.1"/>
</dbReference>
<dbReference type="InterPro" id="IPR001750">
    <property type="entry name" value="ND/Mrp_TM"/>
</dbReference>
<feature type="transmembrane region" description="Helical" evidence="10">
    <location>
        <begin position="382"/>
        <end position="403"/>
    </location>
</feature>
<accession>E3VW17</accession>
<dbReference type="GeneID" id="9845403"/>
<evidence type="ECO:0000256" key="10">
    <source>
        <dbReference type="SAM" id="Phobius"/>
    </source>
</evidence>
<keyword evidence="6 10" id="KW-1133">Transmembrane helix</keyword>
<evidence type="ECO:0000259" key="11">
    <source>
        <dbReference type="Pfam" id="PF00361"/>
    </source>
</evidence>
<evidence type="ECO:0000256" key="4">
    <source>
        <dbReference type="ARBA" id="ARBA00021008"/>
    </source>
</evidence>
<geneLocation type="mitochondrion" evidence="12"/>
<feature type="transmembrane region" description="Helical" evidence="10">
    <location>
        <begin position="115"/>
        <end position="134"/>
    </location>
</feature>
<evidence type="ECO:0000256" key="3">
    <source>
        <dbReference type="ARBA" id="ARBA00012944"/>
    </source>
</evidence>
<dbReference type="AlphaFoldDB" id="E3VW17"/>
<evidence type="ECO:0000256" key="9">
    <source>
        <dbReference type="ARBA" id="ARBA00049551"/>
    </source>
</evidence>
<feature type="transmembrane region" description="Helical" evidence="10">
    <location>
        <begin position="299"/>
        <end position="320"/>
    </location>
</feature>
<feature type="domain" description="NADH:quinone oxidoreductase/Mrp antiporter transmembrane" evidence="11">
    <location>
        <begin position="111"/>
        <end position="395"/>
    </location>
</feature>
<organism evidence="12">
    <name type="scientific">[Candida] alai</name>
    <dbReference type="NCBI Taxonomy" id="434040"/>
    <lineage>
        <taxon>Eukaryota</taxon>
        <taxon>Fungi</taxon>
        <taxon>Dikarya</taxon>
        <taxon>Ascomycota</taxon>
        <taxon>Saccharomycotina</taxon>
        <taxon>Pichiomycetes</taxon>
        <taxon>Debaryomycetaceae</taxon>
        <taxon>Debaryomycetaceae incertae sedis</taxon>
        <taxon>Candida/Debaryomycetaceae clade</taxon>
    </lineage>
</organism>
<dbReference type="GO" id="GO:0016020">
    <property type="term" value="C:membrane"/>
    <property type="evidence" value="ECO:0007669"/>
    <property type="project" value="UniProtKB-SubCell"/>
</dbReference>
<reference evidence="12" key="1">
    <citation type="journal article" date="2011" name="Nucleic Acids Res.">
        <title>Evolution of linear chromosomes and multipartite genomes in yeast mitochondria.</title>
        <authorList>
            <person name="Valach M."/>
            <person name="Farkas Z."/>
            <person name="Fricova D."/>
            <person name="Kovac J."/>
            <person name="Brejova B."/>
            <person name="Vinar T."/>
            <person name="Pfeiffer I."/>
            <person name="Kucsera J."/>
            <person name="Tomaska L."/>
            <person name="Lang B.F."/>
            <person name="Nosek J."/>
        </authorList>
    </citation>
    <scope>NUCLEOTIDE SEQUENCE</scope>
</reference>
<dbReference type="PANTHER" id="PTHR22773">
    <property type="entry name" value="NADH DEHYDROGENASE"/>
    <property type="match status" value="1"/>
</dbReference>
<evidence type="ECO:0000256" key="2">
    <source>
        <dbReference type="ARBA" id="ARBA00007012"/>
    </source>
</evidence>
<feature type="transmembrane region" description="Helical" evidence="10">
    <location>
        <begin position="224"/>
        <end position="245"/>
    </location>
</feature>
<keyword evidence="7 10" id="KW-0472">Membrane</keyword>
<feature type="transmembrane region" description="Helical" evidence="10">
    <location>
        <begin position="59"/>
        <end position="80"/>
    </location>
</feature>
<feature type="transmembrane region" description="Helical" evidence="10">
    <location>
        <begin position="191"/>
        <end position="212"/>
    </location>
</feature>
<feature type="transmembrane region" description="Helical" evidence="10">
    <location>
        <begin position="146"/>
        <end position="167"/>
    </location>
</feature>
<evidence type="ECO:0000256" key="1">
    <source>
        <dbReference type="ARBA" id="ARBA00004141"/>
    </source>
</evidence>
<keyword evidence="5 10" id="KW-0812">Transmembrane</keyword>
<dbReference type="GO" id="GO:0008137">
    <property type="term" value="F:NADH dehydrogenase (ubiquinone) activity"/>
    <property type="evidence" value="ECO:0007669"/>
    <property type="project" value="UniProtKB-EC"/>
</dbReference>
<sequence>MILSSFLIYLVYTTFNLSNLKLINRLFIIIMSFTLILILSSYNILFIDNISLYNDWFKLTSLNIPVLYLIIIFIIILFIYNTSSIKYNIQSSYLILLILANIIGILLLPMSNDLISFYIVLELQSYSLYLLTGLHNKSYNSIRASLLYFIIGGIASVLILLSIFYIYNITGTTNLSIINIYNNYNNNDINLYSNILLIGLLFKMGMAPLHNWSISVYNYSPTYITAYISIIAKLSIVSFIFINNWLFNKEILIIFFYLSLFIAAYKPLYQINIKIILAYSGILNFSYILLTIVTYDISYYLYLIQYTLTHVLLFIIILLISEYNSKPYNKWSPIVFIHQLIIPNKILVLSFILCLFSLIGIPPLPGFYAKFYVIVSLINDNYILESITIVIFSVIATYYYAYIIKILIKNYNNYNNSYINLNPFISYIVSILTILILSFYSYLPMLSEGLLTILL</sequence>
<dbReference type="EC" id="7.1.1.2" evidence="3"/>
<name>E3VW17_9ASCO</name>
<feature type="transmembrane region" description="Helical" evidence="10">
    <location>
        <begin position="92"/>
        <end position="109"/>
    </location>
</feature>
<evidence type="ECO:0000256" key="5">
    <source>
        <dbReference type="ARBA" id="ARBA00022692"/>
    </source>
</evidence>
<proteinExistence type="inferred from homology"/>
<evidence type="ECO:0000256" key="6">
    <source>
        <dbReference type="ARBA" id="ARBA00022989"/>
    </source>
</evidence>
<dbReference type="Pfam" id="PF00361">
    <property type="entry name" value="Proton_antipo_M"/>
    <property type="match status" value="1"/>
</dbReference>
<keyword evidence="12" id="KW-0560">Oxidoreductase</keyword>
<comment type="similarity">
    <text evidence="2">Belongs to the complex I subunit 2 family.</text>
</comment>
<feature type="transmembrane region" description="Helical" evidence="10">
    <location>
        <begin position="26"/>
        <end position="47"/>
    </location>
</feature>
<dbReference type="EMBL" id="HQ267968">
    <property type="protein sequence ID" value="ADO51040.1"/>
    <property type="molecule type" value="Genomic_DNA"/>
</dbReference>
<dbReference type="GO" id="GO:0016491">
    <property type="term" value="F:oxidoreductase activity"/>
    <property type="evidence" value="ECO:0007669"/>
    <property type="project" value="UniProtKB-KW"/>
</dbReference>
<protein>
    <recommendedName>
        <fullName evidence="4">NADH-ubiquinone oxidoreductase chain 2</fullName>
        <ecNumber evidence="3">7.1.1.2</ecNumber>
    </recommendedName>
    <alternativeName>
        <fullName evidence="8">NADH dehydrogenase subunit 2</fullName>
    </alternativeName>
</protein>
<feature type="transmembrane region" description="Helical" evidence="10">
    <location>
        <begin position="251"/>
        <end position="268"/>
    </location>
</feature>
<comment type="subcellular location">
    <subcellularLocation>
        <location evidence="1">Membrane</location>
        <topology evidence="1">Multi-pass membrane protein</topology>
    </subcellularLocation>
</comment>